<comment type="caution">
    <text evidence="3">The sequence shown here is derived from an EMBL/GenBank/DDBJ whole genome shotgun (WGS) entry which is preliminary data.</text>
</comment>
<dbReference type="Proteomes" id="UP000629619">
    <property type="component" value="Unassembled WGS sequence"/>
</dbReference>
<evidence type="ECO:0000256" key="1">
    <source>
        <dbReference type="SAM" id="MobiDB-lite"/>
    </source>
</evidence>
<accession>A0A919KDR2</accession>
<gene>
    <name evidence="3" type="ORF">Asi03nite_05850</name>
</gene>
<dbReference type="Pfam" id="PF13338">
    <property type="entry name" value="AbiEi_4"/>
    <property type="match status" value="1"/>
</dbReference>
<feature type="domain" description="AbiEi antitoxin N-terminal" evidence="2">
    <location>
        <begin position="97"/>
        <end position="142"/>
    </location>
</feature>
<reference evidence="3" key="1">
    <citation type="submission" date="2021-01" db="EMBL/GenBank/DDBJ databases">
        <title>Whole genome shotgun sequence of Actinoplanes siamensis NBRC 109076.</title>
        <authorList>
            <person name="Komaki H."/>
            <person name="Tamura T."/>
        </authorList>
    </citation>
    <scope>NUCLEOTIDE SEQUENCE</scope>
    <source>
        <strain evidence="3">NBRC 109076</strain>
    </source>
</reference>
<dbReference type="AlphaFoldDB" id="A0A919KDR2"/>
<name>A0A919KDR2_9ACTN</name>
<keyword evidence="4" id="KW-1185">Reference proteome</keyword>
<proteinExistence type="predicted"/>
<dbReference type="InterPro" id="IPR025159">
    <property type="entry name" value="AbiEi_N"/>
</dbReference>
<sequence>MSRARRDFGSSPPPPGWPSPGHRPSDFGLGFPAFRRERVPHIAAGRRARHPVPPPESQVTPAESGKVSARELSTPCLCPQGPKHPLAETGRVPGMPQLDEIARRQRGVVSRRQAFQAGISPGVLQRRVTTGRWQRLLPGTYATFAGRPPPAALRWAAVLYSGSGAMLCHRSAAEESGLVRSGQGAVHVLIPESRRVRPAPGMVVHRSRYAKARRHPRRRPPQTRLEETVLDLASTSASVDEALRWIIVACLHRRTTPDGIARALERRTWLPRRRAVAALLAYAAGRTTELPHWPTT</sequence>
<evidence type="ECO:0000313" key="4">
    <source>
        <dbReference type="Proteomes" id="UP000629619"/>
    </source>
</evidence>
<dbReference type="EMBL" id="BOMW01000006">
    <property type="protein sequence ID" value="GIF03047.1"/>
    <property type="molecule type" value="Genomic_DNA"/>
</dbReference>
<evidence type="ECO:0000313" key="3">
    <source>
        <dbReference type="EMBL" id="GIF03047.1"/>
    </source>
</evidence>
<organism evidence="3 4">
    <name type="scientific">Actinoplanes siamensis</name>
    <dbReference type="NCBI Taxonomy" id="1223317"/>
    <lineage>
        <taxon>Bacteria</taxon>
        <taxon>Bacillati</taxon>
        <taxon>Actinomycetota</taxon>
        <taxon>Actinomycetes</taxon>
        <taxon>Micromonosporales</taxon>
        <taxon>Micromonosporaceae</taxon>
        <taxon>Actinoplanes</taxon>
    </lineage>
</organism>
<evidence type="ECO:0000259" key="2">
    <source>
        <dbReference type="Pfam" id="PF13338"/>
    </source>
</evidence>
<protein>
    <recommendedName>
        <fullName evidence="2">AbiEi antitoxin N-terminal domain-containing protein</fullName>
    </recommendedName>
</protein>
<feature type="region of interest" description="Disordered" evidence="1">
    <location>
        <begin position="1"/>
        <end position="64"/>
    </location>
</feature>